<dbReference type="Proteomes" id="UP000198688">
    <property type="component" value="Chromosome I"/>
</dbReference>
<dbReference type="AlphaFoldDB" id="A0A1H2DCJ7"/>
<proteinExistence type="predicted"/>
<evidence type="ECO:0000313" key="2">
    <source>
        <dbReference type="Proteomes" id="UP000198688"/>
    </source>
</evidence>
<dbReference type="RefSeq" id="WP_231953837.1">
    <property type="nucleotide sequence ID" value="NZ_BOMJ01000122.1"/>
</dbReference>
<dbReference type="STRING" id="113562.SAMN04489716_9220"/>
<accession>A0A1H2DCJ7</accession>
<dbReference type="EMBL" id="LT629758">
    <property type="protein sequence ID" value="SDT80478.1"/>
    <property type="molecule type" value="Genomic_DNA"/>
</dbReference>
<name>A0A1H2DCJ7_9ACTN</name>
<protein>
    <submittedName>
        <fullName evidence="1">Uncharacterized protein</fullName>
    </submittedName>
</protein>
<sequence>MLLRLAYLGVTNALALLRLLPMSDRDKDAEILVLRHQIMVLERQLGGDRVQFAPADRAWLAAVLHPLPRTVLHHLRLLVRPDTVLRWHRDLIARRHAAQSRPRRAGRPRTLRSIRTLVLRLARENSGWGYRRIHGELLVLGVKVAASTVWEILKDAGVDPAPERTNSTWTTFLRSQAQALIAADFFETVTLTCSRWVVRAPQFHRFLAPAAAIPDRMAPHSRRWPRASSWPHRVAQLGAEVLPRRSSTGLPPNGPQGVAGGSAAPWAGLSGCGLVEAWPAEMRLFHPSGPMGPTGAGTPIDPWTPVTVVLCQ</sequence>
<evidence type="ECO:0000313" key="1">
    <source>
        <dbReference type="EMBL" id="SDT80478.1"/>
    </source>
</evidence>
<reference evidence="1 2" key="1">
    <citation type="submission" date="2016-10" db="EMBL/GenBank/DDBJ databases">
        <authorList>
            <person name="de Groot N.N."/>
        </authorList>
    </citation>
    <scope>NUCLEOTIDE SEQUENCE [LARGE SCALE GENOMIC DNA]</scope>
    <source>
        <strain evidence="1 2">DSM 43941</strain>
    </source>
</reference>
<keyword evidence="2" id="KW-1185">Reference proteome</keyword>
<organism evidence="1 2">
    <name type="scientific">Actinoplanes derwentensis</name>
    <dbReference type="NCBI Taxonomy" id="113562"/>
    <lineage>
        <taxon>Bacteria</taxon>
        <taxon>Bacillati</taxon>
        <taxon>Actinomycetota</taxon>
        <taxon>Actinomycetes</taxon>
        <taxon>Micromonosporales</taxon>
        <taxon>Micromonosporaceae</taxon>
        <taxon>Actinoplanes</taxon>
    </lineage>
</organism>
<gene>
    <name evidence="1" type="ORF">SAMN04489716_9220</name>
</gene>